<feature type="region of interest" description="Disordered" evidence="13">
    <location>
        <begin position="1740"/>
        <end position="1799"/>
    </location>
</feature>
<evidence type="ECO:0000256" key="6">
    <source>
        <dbReference type="ARBA" id="ARBA00022833"/>
    </source>
</evidence>
<dbReference type="WBParaSite" id="maker-uti_cns_0007379-snap-gene-0.2-mRNA-1">
    <property type="protein sequence ID" value="maker-uti_cns_0007379-snap-gene-0.2-mRNA-1"/>
    <property type="gene ID" value="maker-uti_cns_0007379-snap-gene-0.2"/>
</dbReference>
<feature type="domain" description="THAP-type" evidence="14">
    <location>
        <begin position="1363"/>
        <end position="1456"/>
    </location>
</feature>
<feature type="compositionally biased region" description="Basic and acidic residues" evidence="13">
    <location>
        <begin position="1645"/>
        <end position="1654"/>
    </location>
</feature>
<evidence type="ECO:0000259" key="14">
    <source>
        <dbReference type="PROSITE" id="PS50950"/>
    </source>
</evidence>
<name>A0A1I8HQ52_9PLAT</name>
<dbReference type="InterPro" id="IPR003819">
    <property type="entry name" value="TauD/TfdA-like"/>
</dbReference>
<comment type="pathway">
    <text evidence="2">Amine and polyamine biosynthesis; carnitine biosynthesis.</text>
</comment>
<organism evidence="15 16">
    <name type="scientific">Macrostomum lignano</name>
    <dbReference type="NCBI Taxonomy" id="282301"/>
    <lineage>
        <taxon>Eukaryota</taxon>
        <taxon>Metazoa</taxon>
        <taxon>Spiralia</taxon>
        <taxon>Lophotrochozoa</taxon>
        <taxon>Platyhelminthes</taxon>
        <taxon>Rhabditophora</taxon>
        <taxon>Macrostomorpha</taxon>
        <taxon>Macrostomida</taxon>
        <taxon>Macrostomidae</taxon>
        <taxon>Macrostomum</taxon>
    </lineage>
</organism>
<keyword evidence="4" id="KW-0479">Metal-binding</keyword>
<sequence length="2365" mass="259391">RPYLHNLVIWSAEWRLSSISATSPSVLDSTVLAMVSLGMRCQQAGRSSWPRIGQKDDFALRKQTTEADKVTRASYEVSHLLACRMKPFSDGDFIKECLVTVVNSVCPEQRSAFESQLTPRQARKFFPAKDCWIHLDRKRTEAPTPNAKNAFFSGCGAQRRKPGDLARRSDVPAAQARFPLLCDNRESRRCFVSAQQRPASPAFKSLETFQEAGKESSLKVFGVRKPPPLPFEPALSHSPVEAKPEFRLHRAAPSLLRGSFECSPRLSSIASVRPPVTARQKKKTRVGDWDKRNSGPVFERCGERGLAISERLLMLQRGPQQHQHQLRRSVQVSARRSQRLFGKADNLLSVDIGRAANRADVEAIVQILKSKLTAVQALDEAIEESIADRGWMLNGSGPRTPLVHDLKLFLDPTGLVRSAGRLQGAVPFDTNDPVLIPSKNPLETSLVRHYHAAVMHFGWRQQYASFVNQLEVVSHLEVVSRMDSEQLLHALRRSVARRGIPSIVSDNARTFRSGAKRIGASISEELQSFCSSKKICWHFVPEGAFWWGASRLSEADSVLPLSKRLTMLRAALDWFCNQWKTSYLESQREKALKDQPNRRPPNVGEVVLPAGEARQPRLKWKLGIVEEVHPGCDGAIRSVLLRVAGAGSSRRWERIILLVRAAFKIGNERVTNTALYHRAGLVRPSDLLRRRRLQLAGHVIRAEAYCPEPVQEVLLLTLQAPYRRGQARTRRYVDCLLADAGAPDSAGGAAFTVQSLFSAFINSARVLTSIQYNKATMKNVGIIKTPMKSEEFFMIGTLVVPFVLFFLQICVLCTNPVRRLMFPSLFCTPSELLQDRLQLLARTETPCLNGHAELSSNRQKRRTNQRRPPHRGTSMLHRKCVPPAADPRESLPVDDGDVDCVRSEPLHPPSSETLNVRCTRTAGCSGCFFCCFGQLRRWRRFGRARAVETALLPVRASLESTNALAKYLVSTDCCGFCRCRGCGVVDLRVFCVGRPPCNRLPALLLPGPLPRAVFLKRPRGLARKARAPPVAGVAGVASVVVFQLVCGDHRGRSGVVPVYRVLHATVPRQSCLLLTVELLLLLLLLPPRLIAQGGAGICRLRAAAAAAEVLRVAIHHGSHVQHEVDLAGHEIRPPRTAYPLLHAEQSWVRQGVAQLLHCAGAGAAHAQPLSAGVAAPTGAATSARRRRPRRLRAGVLRLAASADCAVAESALGAASVAGELAQPGRIGAAEQQLDGPADEAVVKVGNGLVEQLAAQPQAALPLQRVGKAGAPGDLHLQELLEQLQRHAAAGPAAALACLSAGSLWPSVGDCRPDVAHAGKLGKEVSIGDADGRFLSAEAAAATDINKAVIGSNEGINRDNCNIMTASRRQCAAHGCQNYANKCPAQTRFHRFPANRERCEDWARRIFRSDLLGKKNEARWKNAVVCSHHFPDSMYVCPDQRHEPGVRLMPTAYPTLQLYKERAEPYRCTLRATDLSGRISVLSPRPPPPPPIPPVRTSCRFLLRPPRQAHRFTSRLKASEKTKKIKKFAKVSSVTRALSPEKMRRALPGLEQRKLLCEDPIELEQSAASTAGCAPVARVDGEAVAEAASEGSRAASSGGGSCSSSDCVRSASFLFEVANDAEGGGAGENGKECNQLPPAGQHLGHAQREQDHHKADNFSEQQACVTYHELSFHEVLQYAAPVAASSALALSSVSDMAVNRPVTISSTMPRAPAVASRLRKKIHRVLLWRLKLFLAGARRSSGEFHGRPTARRGPDRGHHSSLHSCHGNHRAKVDADKPEQRVAHEQAVHGGGPDGRLAGPAGADVEVVADVESGGQGEDHGGQVDGDHLAGQAAAGRRPGSHRAGPPWSSRSGSQPGEYSRQRRHTIESTPNWCASRRPATRFEAPPKRPPPGSSVAARQSQFKARPTAMSRARQANRKVSTGLEATACWLLTVSFVALSRSSIVHQTRPRRDTAAEAFAMKGLLAYQPFSDNLSSASSKSSAWHRPDASAAAAVSVDEARRTLSVTWPSSAQGSTASHWEAASLFPLAWLRDSCQCPTCFNPATKSRTLHFKDFNPRVPVRSASVSPDSSTLTVEWQDGHRSSYSRQWLQVRSFTESARRRRGEALAFTARKKQWSQELTEFDYSELMSKDSVLLELLHHLDCFGCLLVRQSPTELGTLPKFGQRLAGFLAPSNYGHSFEVKSKSDPSNAAYTSGYLGLHIDQSFYSRRPGASIEPSCLRAPKLLKSLNNCIRCRVQILHCISQPTDGSIQGGESLIADGFQAAAIMRRSHPDHFQALTTLPIDFNDYGSDFVGDFHFINRETVLRLNSIGEVDRVTFSGHSRDYNQNHLEPEKVQLLYEALKIFYETLSKPPCIIKHKMQTAKN</sequence>
<evidence type="ECO:0000256" key="9">
    <source>
        <dbReference type="ARBA" id="ARBA00023002"/>
    </source>
</evidence>
<keyword evidence="8" id="KW-0223">Dioxygenase</keyword>
<dbReference type="InterPro" id="IPR050411">
    <property type="entry name" value="AlphaKG_dependent_hydroxylases"/>
</dbReference>
<feature type="region of interest" description="Disordered" evidence="13">
    <location>
        <begin position="1812"/>
        <end position="1915"/>
    </location>
</feature>
<dbReference type="GO" id="GO:0016706">
    <property type="term" value="F:2-oxoglutarate-dependent dioxygenase activity"/>
    <property type="evidence" value="ECO:0007669"/>
    <property type="project" value="UniProtKB-ARBA"/>
</dbReference>
<evidence type="ECO:0000256" key="5">
    <source>
        <dbReference type="ARBA" id="ARBA00022771"/>
    </source>
</evidence>
<dbReference type="Pfam" id="PF06155">
    <property type="entry name" value="GBBH-like_N"/>
    <property type="match status" value="1"/>
</dbReference>
<dbReference type="InterPro" id="IPR040676">
    <property type="entry name" value="DUF5641"/>
</dbReference>
<dbReference type="SMART" id="SM00692">
    <property type="entry name" value="DM3"/>
    <property type="match status" value="1"/>
</dbReference>
<dbReference type="GO" id="GO:0003677">
    <property type="term" value="F:DNA binding"/>
    <property type="evidence" value="ECO:0007669"/>
    <property type="project" value="UniProtKB-UniRule"/>
</dbReference>
<evidence type="ECO:0000256" key="3">
    <source>
        <dbReference type="ARBA" id="ARBA00008654"/>
    </source>
</evidence>
<dbReference type="InterPro" id="IPR038492">
    <property type="entry name" value="GBBH-like_N_sf"/>
</dbReference>
<keyword evidence="15" id="KW-1185">Reference proteome</keyword>
<evidence type="ECO:0000256" key="12">
    <source>
        <dbReference type="PROSITE-ProRule" id="PRU00309"/>
    </source>
</evidence>
<reference evidence="16" key="1">
    <citation type="submission" date="2016-11" db="UniProtKB">
        <authorList>
            <consortium name="WormBaseParasite"/>
        </authorList>
    </citation>
    <scope>IDENTIFICATION</scope>
</reference>
<dbReference type="GO" id="GO:0005739">
    <property type="term" value="C:mitochondrion"/>
    <property type="evidence" value="ECO:0007669"/>
    <property type="project" value="TreeGrafter"/>
</dbReference>
<dbReference type="Gene3D" id="3.30.420.10">
    <property type="entry name" value="Ribonuclease H-like superfamily/Ribonuclease H"/>
    <property type="match status" value="1"/>
</dbReference>
<dbReference type="InterPro" id="IPR042098">
    <property type="entry name" value="TauD-like_sf"/>
</dbReference>
<dbReference type="InterPro" id="IPR006612">
    <property type="entry name" value="THAP_Znf"/>
</dbReference>
<dbReference type="SMART" id="SM00980">
    <property type="entry name" value="THAP"/>
    <property type="match status" value="1"/>
</dbReference>
<dbReference type="PROSITE" id="PS50950">
    <property type="entry name" value="ZF_THAP"/>
    <property type="match status" value="1"/>
</dbReference>
<comment type="similarity">
    <text evidence="3">Belongs to the gamma-BBH/TMLD family.</text>
</comment>
<keyword evidence="6" id="KW-0862">Zinc</keyword>
<comment type="cofactor">
    <cofactor evidence="1">
        <name>Fe(2+)</name>
        <dbReference type="ChEBI" id="CHEBI:29033"/>
    </cofactor>
</comment>
<evidence type="ECO:0000256" key="1">
    <source>
        <dbReference type="ARBA" id="ARBA00001954"/>
    </source>
</evidence>
<dbReference type="PANTHER" id="PTHR10696">
    <property type="entry name" value="GAMMA-BUTYROBETAINE HYDROXYLASE-RELATED"/>
    <property type="match status" value="1"/>
</dbReference>
<evidence type="ECO:0000256" key="11">
    <source>
        <dbReference type="ARBA" id="ARBA00023125"/>
    </source>
</evidence>
<dbReference type="SUPFAM" id="SSF51197">
    <property type="entry name" value="Clavaminate synthase-like"/>
    <property type="match status" value="1"/>
</dbReference>
<dbReference type="Gene3D" id="3.30.2020.30">
    <property type="match status" value="1"/>
</dbReference>
<feature type="compositionally biased region" description="Basic residues" evidence="13">
    <location>
        <begin position="858"/>
        <end position="880"/>
    </location>
</feature>
<dbReference type="GO" id="GO:0045329">
    <property type="term" value="P:carnitine biosynthetic process"/>
    <property type="evidence" value="ECO:0007669"/>
    <property type="project" value="UniProtKB-UniPathway"/>
</dbReference>
<keyword evidence="11 12" id="KW-0238">DNA-binding</keyword>
<dbReference type="Pfam" id="PF18701">
    <property type="entry name" value="DUF5641"/>
    <property type="match status" value="1"/>
</dbReference>
<dbReference type="PANTHER" id="PTHR10696:SF33">
    <property type="entry name" value="GAMMA-BUTYROBETAINE DIOXYGENASE"/>
    <property type="match status" value="1"/>
</dbReference>
<dbReference type="Pfam" id="PF05485">
    <property type="entry name" value="THAP"/>
    <property type="match status" value="1"/>
</dbReference>
<feature type="compositionally biased region" description="Basic and acidic residues" evidence="13">
    <location>
        <begin position="1816"/>
        <end position="1827"/>
    </location>
</feature>
<evidence type="ECO:0000313" key="15">
    <source>
        <dbReference type="Proteomes" id="UP000095280"/>
    </source>
</evidence>
<dbReference type="FunFam" id="3.30.2020.30:FF:000002">
    <property type="entry name" value="Putative gamma-butyrobetaine dioxygenase"/>
    <property type="match status" value="1"/>
</dbReference>
<dbReference type="UniPathway" id="UPA00118"/>
<dbReference type="GO" id="GO:0008270">
    <property type="term" value="F:zinc ion binding"/>
    <property type="evidence" value="ECO:0007669"/>
    <property type="project" value="UniProtKB-KW"/>
</dbReference>
<dbReference type="SUPFAM" id="SSF57716">
    <property type="entry name" value="Glucocorticoid receptor-like (DNA-binding domain)"/>
    <property type="match status" value="1"/>
</dbReference>
<dbReference type="Gene3D" id="3.60.130.10">
    <property type="entry name" value="Clavaminate synthase-like"/>
    <property type="match status" value="1"/>
</dbReference>
<feature type="compositionally biased region" description="Basic and acidic residues" evidence="13">
    <location>
        <begin position="1770"/>
        <end position="1786"/>
    </location>
</feature>
<dbReference type="Proteomes" id="UP000095280">
    <property type="component" value="Unplaced"/>
</dbReference>
<evidence type="ECO:0000256" key="7">
    <source>
        <dbReference type="ARBA" id="ARBA00022873"/>
    </source>
</evidence>
<feature type="compositionally biased region" description="Basic and acidic residues" evidence="13">
    <location>
        <begin position="1740"/>
        <end position="1757"/>
    </location>
</feature>
<evidence type="ECO:0000256" key="10">
    <source>
        <dbReference type="ARBA" id="ARBA00023004"/>
    </source>
</evidence>
<evidence type="ECO:0000256" key="2">
    <source>
        <dbReference type="ARBA" id="ARBA00005022"/>
    </source>
</evidence>
<dbReference type="InterPro" id="IPR010376">
    <property type="entry name" value="GBBH-like_N"/>
</dbReference>
<evidence type="ECO:0000256" key="13">
    <source>
        <dbReference type="SAM" id="MobiDB-lite"/>
    </source>
</evidence>
<proteinExistence type="inferred from homology"/>
<evidence type="ECO:0000256" key="4">
    <source>
        <dbReference type="ARBA" id="ARBA00022723"/>
    </source>
</evidence>
<evidence type="ECO:0000256" key="8">
    <source>
        <dbReference type="ARBA" id="ARBA00022964"/>
    </source>
</evidence>
<keyword evidence="5 12" id="KW-0863">Zinc-finger</keyword>
<dbReference type="InterPro" id="IPR036397">
    <property type="entry name" value="RNaseH_sf"/>
</dbReference>
<accession>A0A1I8HQ52</accession>
<keyword evidence="7" id="KW-0124">Carnitine biosynthesis</keyword>
<feature type="region of interest" description="Disordered" evidence="13">
    <location>
        <begin position="1624"/>
        <end position="1654"/>
    </location>
</feature>
<evidence type="ECO:0000313" key="16">
    <source>
        <dbReference type="WBParaSite" id="maker-uti_cns_0007379-snap-gene-0.2-mRNA-1"/>
    </source>
</evidence>
<feature type="region of interest" description="Disordered" evidence="13">
    <location>
        <begin position="851"/>
        <end position="895"/>
    </location>
</feature>
<keyword evidence="9" id="KW-0560">Oxidoreductase</keyword>
<protein>
    <submittedName>
        <fullName evidence="16">THAP-type domain-containing protein</fullName>
    </submittedName>
</protein>
<keyword evidence="10" id="KW-0408">Iron</keyword>
<dbReference type="Pfam" id="PF02668">
    <property type="entry name" value="TauD"/>
    <property type="match status" value="1"/>
</dbReference>